<evidence type="ECO:0000313" key="2">
    <source>
        <dbReference type="EMBL" id="KAF9062348.1"/>
    </source>
</evidence>
<feature type="transmembrane region" description="Helical" evidence="1">
    <location>
        <begin position="124"/>
        <end position="147"/>
    </location>
</feature>
<accession>A0A9P5PEF4</accession>
<feature type="transmembrane region" description="Helical" evidence="1">
    <location>
        <begin position="168"/>
        <end position="190"/>
    </location>
</feature>
<keyword evidence="3" id="KW-1185">Reference proteome</keyword>
<dbReference type="AlphaFoldDB" id="A0A9P5PEF4"/>
<feature type="transmembrane region" description="Helical" evidence="1">
    <location>
        <begin position="202"/>
        <end position="225"/>
    </location>
</feature>
<organism evidence="2 3">
    <name type="scientific">Rhodocollybia butyracea</name>
    <dbReference type="NCBI Taxonomy" id="206335"/>
    <lineage>
        <taxon>Eukaryota</taxon>
        <taxon>Fungi</taxon>
        <taxon>Dikarya</taxon>
        <taxon>Basidiomycota</taxon>
        <taxon>Agaricomycotina</taxon>
        <taxon>Agaricomycetes</taxon>
        <taxon>Agaricomycetidae</taxon>
        <taxon>Agaricales</taxon>
        <taxon>Marasmiineae</taxon>
        <taxon>Omphalotaceae</taxon>
        <taxon>Rhodocollybia</taxon>
    </lineage>
</organism>
<dbReference type="OrthoDB" id="3357408at2759"/>
<evidence type="ECO:0000256" key="1">
    <source>
        <dbReference type="SAM" id="Phobius"/>
    </source>
</evidence>
<keyword evidence="1" id="KW-1133">Transmembrane helix</keyword>
<keyword evidence="1" id="KW-0812">Transmembrane</keyword>
<feature type="transmembrane region" description="Helical" evidence="1">
    <location>
        <begin position="34"/>
        <end position="52"/>
    </location>
</feature>
<sequence length="290" mass="31460">MTVINNTAVNGTVGDMAGDVSLVQEVGSLKLQSGPFYIFAIAGILSDAMMIHRCYHLWNSRKSVIILPSLLLIGICITWIVLEALAMKGVPKKLDDFHTSSGEPSNLAAALPTANLTALFTSRVYGSAALVENIILTVLMAGRVWWLERRMRNILNVDKNKTQVSQSLLSPILQSGALNLIFLSICVGAYEPSQFSVPFLTPSALTQVLGISSTLIVLSIGIGLAPDSRSRMADEEKQTISMAPDYLGEAHPTTRFSPQDAPSLNTDTIQPFGLKYDYDALTEPLRPEHS</sequence>
<dbReference type="Proteomes" id="UP000772434">
    <property type="component" value="Unassembled WGS sequence"/>
</dbReference>
<proteinExistence type="predicted"/>
<reference evidence="2" key="1">
    <citation type="submission" date="2020-11" db="EMBL/GenBank/DDBJ databases">
        <authorList>
            <consortium name="DOE Joint Genome Institute"/>
            <person name="Ahrendt S."/>
            <person name="Riley R."/>
            <person name="Andreopoulos W."/>
            <person name="Labutti K."/>
            <person name="Pangilinan J."/>
            <person name="Ruiz-Duenas F.J."/>
            <person name="Barrasa J.M."/>
            <person name="Sanchez-Garcia M."/>
            <person name="Camarero S."/>
            <person name="Miyauchi S."/>
            <person name="Serrano A."/>
            <person name="Linde D."/>
            <person name="Babiker R."/>
            <person name="Drula E."/>
            <person name="Ayuso-Fernandez I."/>
            <person name="Pacheco R."/>
            <person name="Padilla G."/>
            <person name="Ferreira P."/>
            <person name="Barriuso J."/>
            <person name="Kellner H."/>
            <person name="Castanera R."/>
            <person name="Alfaro M."/>
            <person name="Ramirez L."/>
            <person name="Pisabarro A.G."/>
            <person name="Kuo A."/>
            <person name="Tritt A."/>
            <person name="Lipzen A."/>
            <person name="He G."/>
            <person name="Yan M."/>
            <person name="Ng V."/>
            <person name="Cullen D."/>
            <person name="Martin F."/>
            <person name="Rosso M.-N."/>
            <person name="Henrissat B."/>
            <person name="Hibbett D."/>
            <person name="Martinez A.T."/>
            <person name="Grigoriev I.V."/>
        </authorList>
    </citation>
    <scope>NUCLEOTIDE SEQUENCE</scope>
    <source>
        <strain evidence="2">AH 40177</strain>
    </source>
</reference>
<protein>
    <submittedName>
        <fullName evidence="2">Uncharacterized protein</fullName>
    </submittedName>
</protein>
<name>A0A9P5PEF4_9AGAR</name>
<dbReference type="EMBL" id="JADNRY010000175">
    <property type="protein sequence ID" value="KAF9062348.1"/>
    <property type="molecule type" value="Genomic_DNA"/>
</dbReference>
<comment type="caution">
    <text evidence="2">The sequence shown here is derived from an EMBL/GenBank/DDBJ whole genome shotgun (WGS) entry which is preliminary data.</text>
</comment>
<feature type="transmembrane region" description="Helical" evidence="1">
    <location>
        <begin position="64"/>
        <end position="82"/>
    </location>
</feature>
<keyword evidence="1" id="KW-0472">Membrane</keyword>
<gene>
    <name evidence="2" type="ORF">BDP27DRAFT_1451804</name>
</gene>
<evidence type="ECO:0000313" key="3">
    <source>
        <dbReference type="Proteomes" id="UP000772434"/>
    </source>
</evidence>